<proteinExistence type="predicted"/>
<evidence type="ECO:0000313" key="1">
    <source>
        <dbReference type="EMBL" id="KAG5190852.1"/>
    </source>
</evidence>
<dbReference type="GO" id="GO:0033314">
    <property type="term" value="P:mitotic DNA replication checkpoint signaling"/>
    <property type="evidence" value="ECO:0007669"/>
    <property type="project" value="TreeGrafter"/>
</dbReference>
<evidence type="ECO:0000313" key="2">
    <source>
        <dbReference type="Proteomes" id="UP000664859"/>
    </source>
</evidence>
<dbReference type="PANTHER" id="PTHR10763">
    <property type="entry name" value="CELL DIVISION CONTROL PROTEIN 6-RELATED"/>
    <property type="match status" value="1"/>
</dbReference>
<dbReference type="Gene3D" id="3.40.50.300">
    <property type="entry name" value="P-loop containing nucleotide triphosphate hydrolases"/>
    <property type="match status" value="1"/>
</dbReference>
<dbReference type="OrthoDB" id="1926878at2759"/>
<name>A0A835ZET1_9STRA</name>
<dbReference type="InterPro" id="IPR050311">
    <property type="entry name" value="ORC1/CDC6"/>
</dbReference>
<dbReference type="SUPFAM" id="SSF52540">
    <property type="entry name" value="P-loop containing nucleoside triphosphate hydrolases"/>
    <property type="match status" value="1"/>
</dbReference>
<keyword evidence="2" id="KW-1185">Reference proteome</keyword>
<comment type="caution">
    <text evidence="1">The sequence shown here is derived from an EMBL/GenBank/DDBJ whole genome shotgun (WGS) entry which is preliminary data.</text>
</comment>
<feature type="non-terminal residue" evidence="1">
    <location>
        <position position="112"/>
    </location>
</feature>
<reference evidence="1" key="1">
    <citation type="submission" date="2021-02" db="EMBL/GenBank/DDBJ databases">
        <title>First Annotated Genome of the Yellow-green Alga Tribonema minus.</title>
        <authorList>
            <person name="Mahan K.M."/>
        </authorList>
    </citation>
    <scope>NUCLEOTIDE SEQUENCE</scope>
    <source>
        <strain evidence="1">UTEX B ZZ1240</strain>
    </source>
</reference>
<organism evidence="1 2">
    <name type="scientific">Tribonema minus</name>
    <dbReference type="NCBI Taxonomy" id="303371"/>
    <lineage>
        <taxon>Eukaryota</taxon>
        <taxon>Sar</taxon>
        <taxon>Stramenopiles</taxon>
        <taxon>Ochrophyta</taxon>
        <taxon>PX clade</taxon>
        <taxon>Xanthophyceae</taxon>
        <taxon>Tribonematales</taxon>
        <taxon>Tribonemataceae</taxon>
        <taxon>Tribonema</taxon>
    </lineage>
</organism>
<protein>
    <submittedName>
        <fullName evidence="1">Uncharacterized protein</fullName>
    </submittedName>
</protein>
<dbReference type="InterPro" id="IPR027417">
    <property type="entry name" value="P-loop_NTPase"/>
</dbReference>
<sequence>MLVLTVDEIYYLRGRSDSVLQALFGWACAPNSRLILIGVANGINFTEKADLGVPSDAVKSVVFPTYTAKQLEEIVATRAGSVFQPRATELCVKRTATYSGDARIALQLAQSA</sequence>
<dbReference type="GO" id="GO:0005634">
    <property type="term" value="C:nucleus"/>
    <property type="evidence" value="ECO:0007669"/>
    <property type="project" value="TreeGrafter"/>
</dbReference>
<dbReference type="AlphaFoldDB" id="A0A835ZET1"/>
<dbReference type="PANTHER" id="PTHR10763:SF26">
    <property type="entry name" value="CELL DIVISION CONTROL PROTEIN 6 HOMOLOG"/>
    <property type="match status" value="1"/>
</dbReference>
<dbReference type="GO" id="GO:0006270">
    <property type="term" value="P:DNA replication initiation"/>
    <property type="evidence" value="ECO:0007669"/>
    <property type="project" value="TreeGrafter"/>
</dbReference>
<dbReference type="Gene3D" id="1.10.8.60">
    <property type="match status" value="1"/>
</dbReference>
<gene>
    <name evidence="1" type="ORF">JKP88DRAFT_175184</name>
</gene>
<dbReference type="EMBL" id="JAFCMP010000027">
    <property type="protein sequence ID" value="KAG5190852.1"/>
    <property type="molecule type" value="Genomic_DNA"/>
</dbReference>
<dbReference type="Proteomes" id="UP000664859">
    <property type="component" value="Unassembled WGS sequence"/>
</dbReference>
<dbReference type="GO" id="GO:0003688">
    <property type="term" value="F:DNA replication origin binding"/>
    <property type="evidence" value="ECO:0007669"/>
    <property type="project" value="TreeGrafter"/>
</dbReference>
<accession>A0A835ZET1</accession>